<dbReference type="EMBL" id="LSRX01000548">
    <property type="protein sequence ID" value="OLP94302.1"/>
    <property type="molecule type" value="Genomic_DNA"/>
</dbReference>
<feature type="region of interest" description="Disordered" evidence="1">
    <location>
        <begin position="1037"/>
        <end position="1102"/>
    </location>
</feature>
<comment type="caution">
    <text evidence="2">The sequence shown here is derived from an EMBL/GenBank/DDBJ whole genome shotgun (WGS) entry which is preliminary data.</text>
</comment>
<dbReference type="AlphaFoldDB" id="A0A1Q9DGI6"/>
<sequence>MLFGTIERKKCFFMGSLSPICMKTAAQLLKDWELAEDHNWTKAYGVPWEIMVRYLRYWSLVSYTGSLRLVREHDGPYPKCFKVTCETEDPKWICDIVYVLDDEKEDDRIFIVQMRNLSLLAIRLFGDDEKLVAEALPFDESVPDDSVPTVAKPARASGRGFVDRGFGDELLVPVTPFVLKLVPITSHTRTRKAEYEAQWVPPVSCSGQKQKYGMELLSFPWYKVQAESRVGEKSWSAKDPSAQNLQAIAVKFSTDDDIFRSPGVLQFSDLSGDSFISPGSSGTLSNKQRRNKGKGNANKVAKLLDVQLTTVQYMAKLTTSFTFCKAALTQAVEKSEQFFNAHEELTKTFRDLLDKGISEDRVMDRSLGLREQAGVIKAFFTLDRRTEACRLALHGADLKPVPSAKASESEMDASKSKESEPKDSTGGSDPGHTTDGDLAGGKKSEAEEIQNEIQVAQEKFEKLIKSDKSMATYASKAVVVGYFLLDDLFDSCTTKDEFKDRLKLIQDRAKDTKTLAGALRKCVAELGGMIKAVNKAHQTLQNQLQEDNKRMGTLRFSWNLEVNLNCNSNCYHPHQSIPHHNDQFRIGRMNFQKIIQESDPDALKHFKHIMKARPIRVVKDATIPGGDQEDGLGELVADLPMIVTWSVRKGRSVIRQVSDGEGHKVMDSALKQFREQTSTDGNGKVLAALEEKGLAEKVSNALISLLPKEWDNTCMVQETDLETASKDMEDGKGALSQLQQAATVPDGLELETLCAGHVRTGDVLFCPAGYIMLEKAVNDTSVAMRIFDRHVSDSANASLRLVGEQVKMKPYLELMLKVLPEIQSPKPVPSLLEQEELSEAPEEVAFGDFGDLVVIRNLVTVGPVGLAAGVLRASENFGAFGDFGVGFKAGARRPRPGLSDLSASGWANSRGSDSHYHFICDSPPVPVTHILLFTRLLRLLLIVLLKQKHLRRRQLQRLQTTHFPLKQDQETDRRQDELEAERNDDSQMTDGSGTGGEQGSHGGGHGDAPAGSSGSAMKVAKLFGPAAKATAMAMAATAKSAKAVAKSKADPKPKRQARQAAASAKHGNGSGSGRKRKHVEDEESAAVPSQNESKKKLFGGAK</sequence>
<feature type="region of interest" description="Disordered" evidence="1">
    <location>
        <begin position="966"/>
        <end position="1015"/>
    </location>
</feature>
<name>A0A1Q9DGI6_SYMMI</name>
<feature type="region of interest" description="Disordered" evidence="1">
    <location>
        <begin position="401"/>
        <end position="446"/>
    </location>
</feature>
<gene>
    <name evidence="2" type="ORF">AK812_SmicGene23700</name>
</gene>
<organism evidence="2 3">
    <name type="scientific">Symbiodinium microadriaticum</name>
    <name type="common">Dinoflagellate</name>
    <name type="synonym">Zooxanthella microadriatica</name>
    <dbReference type="NCBI Taxonomy" id="2951"/>
    <lineage>
        <taxon>Eukaryota</taxon>
        <taxon>Sar</taxon>
        <taxon>Alveolata</taxon>
        <taxon>Dinophyceae</taxon>
        <taxon>Suessiales</taxon>
        <taxon>Symbiodiniaceae</taxon>
        <taxon>Symbiodinium</taxon>
    </lineage>
</organism>
<dbReference type="Proteomes" id="UP000186817">
    <property type="component" value="Unassembled WGS sequence"/>
</dbReference>
<reference evidence="2 3" key="1">
    <citation type="submission" date="2016-02" db="EMBL/GenBank/DDBJ databases">
        <title>Genome analysis of coral dinoflagellate symbionts highlights evolutionary adaptations to a symbiotic lifestyle.</title>
        <authorList>
            <person name="Aranda M."/>
            <person name="Li Y."/>
            <person name="Liew Y.J."/>
            <person name="Baumgarten S."/>
            <person name="Simakov O."/>
            <person name="Wilson M."/>
            <person name="Piel J."/>
            <person name="Ashoor H."/>
            <person name="Bougouffa S."/>
            <person name="Bajic V.B."/>
            <person name="Ryu T."/>
            <person name="Ravasi T."/>
            <person name="Bayer T."/>
            <person name="Micklem G."/>
            <person name="Kim H."/>
            <person name="Bhak J."/>
            <person name="Lajeunesse T.C."/>
            <person name="Voolstra C.R."/>
        </authorList>
    </citation>
    <scope>NUCLEOTIDE SEQUENCE [LARGE SCALE GENOMIC DNA]</scope>
    <source>
        <strain evidence="2 3">CCMP2467</strain>
    </source>
</reference>
<feature type="compositionally biased region" description="Basic and acidic residues" evidence="1">
    <location>
        <begin position="966"/>
        <end position="985"/>
    </location>
</feature>
<feature type="compositionally biased region" description="Low complexity" evidence="1">
    <location>
        <begin position="1037"/>
        <end position="1046"/>
    </location>
</feature>
<evidence type="ECO:0000256" key="1">
    <source>
        <dbReference type="SAM" id="MobiDB-lite"/>
    </source>
</evidence>
<dbReference type="OrthoDB" id="430462at2759"/>
<keyword evidence="3" id="KW-1185">Reference proteome</keyword>
<feature type="compositionally biased region" description="Basic and acidic residues" evidence="1">
    <location>
        <begin position="432"/>
        <end position="446"/>
    </location>
</feature>
<feature type="compositionally biased region" description="Gly residues" evidence="1">
    <location>
        <begin position="992"/>
        <end position="1006"/>
    </location>
</feature>
<evidence type="ECO:0000313" key="2">
    <source>
        <dbReference type="EMBL" id="OLP94302.1"/>
    </source>
</evidence>
<proteinExistence type="predicted"/>
<accession>A0A1Q9DGI6</accession>
<feature type="compositionally biased region" description="Basic and acidic residues" evidence="1">
    <location>
        <begin position="412"/>
        <end position="423"/>
    </location>
</feature>
<protein>
    <submittedName>
        <fullName evidence="2">Uncharacterized protein</fullName>
    </submittedName>
</protein>
<evidence type="ECO:0000313" key="3">
    <source>
        <dbReference type="Proteomes" id="UP000186817"/>
    </source>
</evidence>